<organism evidence="2 3">
    <name type="scientific">Taenia crassiceps</name>
    <dbReference type="NCBI Taxonomy" id="6207"/>
    <lineage>
        <taxon>Eukaryota</taxon>
        <taxon>Metazoa</taxon>
        <taxon>Spiralia</taxon>
        <taxon>Lophotrochozoa</taxon>
        <taxon>Platyhelminthes</taxon>
        <taxon>Cestoda</taxon>
        <taxon>Eucestoda</taxon>
        <taxon>Cyclophyllidea</taxon>
        <taxon>Taeniidae</taxon>
        <taxon>Taenia</taxon>
    </lineage>
</organism>
<keyword evidence="3" id="KW-1185">Reference proteome</keyword>
<gene>
    <name evidence="2" type="ORF">TcWFU_000335</name>
</gene>
<accession>A0ABR4Q2A3</accession>
<protein>
    <submittedName>
        <fullName evidence="2">Uncharacterized protein</fullName>
    </submittedName>
</protein>
<feature type="region of interest" description="Disordered" evidence="1">
    <location>
        <begin position="1"/>
        <end position="97"/>
    </location>
</feature>
<reference evidence="2 3" key="1">
    <citation type="journal article" date="2022" name="Front. Cell. Infect. Microbiol.">
        <title>The Genomes of Two Strains of Taenia crassiceps the Animal Model for the Study of Human Cysticercosis.</title>
        <authorList>
            <person name="Bobes R.J."/>
            <person name="Estrada K."/>
            <person name="Rios-Valencia D.G."/>
            <person name="Calderon-Gallegos A."/>
            <person name="de la Torre P."/>
            <person name="Carrero J.C."/>
            <person name="Sanchez-Flores A."/>
            <person name="Laclette J.P."/>
        </authorList>
    </citation>
    <scope>NUCLEOTIDE SEQUENCE [LARGE SCALE GENOMIC DNA]</scope>
    <source>
        <strain evidence="2">WFUcys</strain>
    </source>
</reference>
<dbReference type="EMBL" id="JAKROA010000017">
    <property type="protein sequence ID" value="KAL5103463.1"/>
    <property type="molecule type" value="Genomic_DNA"/>
</dbReference>
<evidence type="ECO:0000313" key="3">
    <source>
        <dbReference type="Proteomes" id="UP001651158"/>
    </source>
</evidence>
<comment type="caution">
    <text evidence="2">The sequence shown here is derived from an EMBL/GenBank/DDBJ whole genome shotgun (WGS) entry which is preliminary data.</text>
</comment>
<evidence type="ECO:0000256" key="1">
    <source>
        <dbReference type="SAM" id="MobiDB-lite"/>
    </source>
</evidence>
<dbReference type="Proteomes" id="UP001651158">
    <property type="component" value="Unassembled WGS sequence"/>
</dbReference>
<name>A0ABR4Q2A3_9CEST</name>
<evidence type="ECO:0000313" key="2">
    <source>
        <dbReference type="EMBL" id="KAL5103463.1"/>
    </source>
</evidence>
<proteinExistence type="predicted"/>
<sequence length="97" mass="10818">MQRKRTAATPTHTDGRHAKVGDSSATQTCNSAGRHDGRRRRPSLRRPQQLSDTPSSADARQMRVRLQGGTQVTSTHLDKTKLNSASSAKYFRNRNPF</sequence>